<comment type="caution">
    <text evidence="2">The sequence shown here is derived from an EMBL/GenBank/DDBJ whole genome shotgun (WGS) entry which is preliminary data.</text>
</comment>
<feature type="transmembrane region" description="Helical" evidence="1">
    <location>
        <begin position="73"/>
        <end position="92"/>
    </location>
</feature>
<feature type="transmembrane region" description="Helical" evidence="1">
    <location>
        <begin position="42"/>
        <end position="61"/>
    </location>
</feature>
<sequence>MNVLVILFLILGIVMLTGKGSFLVAGYNTMSEEKKKRYNEKRITQAVGVVALLASGYIYVMENMKVSEGLLNIIFIVMTLLIVVLINVHPYFKNSSEK</sequence>
<evidence type="ECO:0000313" key="2">
    <source>
        <dbReference type="EMBL" id="TDM02434.1"/>
    </source>
</evidence>
<dbReference type="InterPro" id="IPR017259">
    <property type="entry name" value="UCP037672"/>
</dbReference>
<dbReference type="AlphaFoldDB" id="A0A9Q8FPY1"/>
<proteinExistence type="predicted"/>
<protein>
    <submittedName>
        <fullName evidence="2">DUF3784 domain-containing protein</fullName>
    </submittedName>
</protein>
<accession>A0A9Q8FPY1</accession>
<dbReference type="RefSeq" id="WP_133417917.1">
    <property type="nucleotide sequence ID" value="NZ_SCWD01000002.1"/>
</dbReference>
<dbReference type="Proteomes" id="UP000295280">
    <property type="component" value="Unassembled WGS sequence"/>
</dbReference>
<evidence type="ECO:0000313" key="3">
    <source>
        <dbReference type="Proteomes" id="UP000295280"/>
    </source>
</evidence>
<dbReference type="OrthoDB" id="2082701at2"/>
<evidence type="ECO:0000256" key="1">
    <source>
        <dbReference type="SAM" id="Phobius"/>
    </source>
</evidence>
<keyword evidence="1" id="KW-0812">Transmembrane</keyword>
<organism evidence="2 3">
    <name type="scientific">Macrococcus carouselicus</name>
    <dbReference type="NCBI Taxonomy" id="69969"/>
    <lineage>
        <taxon>Bacteria</taxon>
        <taxon>Bacillati</taxon>
        <taxon>Bacillota</taxon>
        <taxon>Bacilli</taxon>
        <taxon>Bacillales</taxon>
        <taxon>Staphylococcaceae</taxon>
        <taxon>Macrococcus</taxon>
    </lineage>
</organism>
<dbReference type="EMBL" id="SCWD01000002">
    <property type="protein sequence ID" value="TDM02434.1"/>
    <property type="molecule type" value="Genomic_DNA"/>
</dbReference>
<dbReference type="Pfam" id="PF12650">
    <property type="entry name" value="DUF3784"/>
    <property type="match status" value="1"/>
</dbReference>
<keyword evidence="1" id="KW-0472">Membrane</keyword>
<keyword evidence="1" id="KW-1133">Transmembrane helix</keyword>
<feature type="transmembrane region" description="Helical" evidence="1">
    <location>
        <begin position="6"/>
        <end position="30"/>
    </location>
</feature>
<name>A0A9Q8FPY1_9STAP</name>
<gene>
    <name evidence="2" type="ORF">ERX40_07720</name>
</gene>
<reference evidence="2 3" key="1">
    <citation type="submission" date="2019-01" db="EMBL/GenBank/DDBJ databases">
        <title>Draft genome sequences of the type strains of six Macrococcus species.</title>
        <authorList>
            <person name="Mazhar S."/>
            <person name="Altermann E."/>
            <person name="Hill C."/>
            <person name="Mcauliffe O."/>
        </authorList>
    </citation>
    <scope>NUCLEOTIDE SEQUENCE [LARGE SCALE GENOMIC DNA]</scope>
    <source>
        <strain evidence="2 3">ATCC 51828</strain>
    </source>
</reference>
<keyword evidence="3" id="KW-1185">Reference proteome</keyword>